<evidence type="ECO:0000256" key="2">
    <source>
        <dbReference type="ARBA" id="ARBA00022603"/>
    </source>
</evidence>
<evidence type="ECO:0000256" key="1">
    <source>
        <dbReference type="ARBA" id="ARBA00011975"/>
    </source>
</evidence>
<dbReference type="GO" id="GO:0003886">
    <property type="term" value="F:DNA (cytosine-5-)-methyltransferase activity"/>
    <property type="evidence" value="ECO:0007669"/>
    <property type="project" value="UniProtKB-EC"/>
</dbReference>
<sequence length="297" mass="33061">MQLPHQERKDSTRWQDHDSQLRKILASLPDNDSDSDHYKVIVVPVNAADYGVPQVRNRVVIVAFRADLGVDVEAFEKDVKTPRYSEAALFRSIRNGKYWRKHSTVHPDVRARVEARIPKVVKEDDCLPWRTLRDAIGGFGTDTKLPALPEVDLERLDEKVNFGESAKIEHHIGWPGARIYKGHTPNELDRPAKTVKAGVHGVPGGESVMLLDDQVADPGSPDGWTYQHRYMTVRETARVMTFPDEWLGSGPRGEQMRQLGNAVPVVLGEFFASAVAAALTTAEASKTDASDVLVSTH</sequence>
<keyword evidence="2 6" id="KW-0489">Methyltransferase</keyword>
<keyword evidence="4" id="KW-0949">S-adenosyl-L-methionine</keyword>
<dbReference type="GO" id="GO:0032259">
    <property type="term" value="P:methylation"/>
    <property type="evidence" value="ECO:0007669"/>
    <property type="project" value="UniProtKB-KW"/>
</dbReference>
<evidence type="ECO:0000256" key="5">
    <source>
        <dbReference type="ARBA" id="ARBA00022747"/>
    </source>
</evidence>
<name>A0A2N3WYB7_9NOCA</name>
<dbReference type="EMBL" id="PJMW01000001">
    <property type="protein sequence ID" value="PKV98891.1"/>
    <property type="molecule type" value="Genomic_DNA"/>
</dbReference>
<accession>A0A2N3WYB7</accession>
<dbReference type="PANTHER" id="PTHR10629">
    <property type="entry name" value="CYTOSINE-SPECIFIC METHYLTRANSFERASE"/>
    <property type="match status" value="1"/>
</dbReference>
<proteinExistence type="predicted"/>
<dbReference type="SUPFAM" id="SSF53335">
    <property type="entry name" value="S-adenosyl-L-methionine-dependent methyltransferases"/>
    <property type="match status" value="1"/>
</dbReference>
<evidence type="ECO:0000313" key="7">
    <source>
        <dbReference type="Proteomes" id="UP000233766"/>
    </source>
</evidence>
<dbReference type="RefSeq" id="WP_211300287.1">
    <property type="nucleotide sequence ID" value="NZ_PJMW01000001.1"/>
</dbReference>
<comment type="caution">
    <text evidence="6">The sequence shown here is derived from an EMBL/GenBank/DDBJ whole genome shotgun (WGS) entry which is preliminary data.</text>
</comment>
<keyword evidence="3 6" id="KW-0808">Transferase</keyword>
<dbReference type="Pfam" id="PF00145">
    <property type="entry name" value="DNA_methylase"/>
    <property type="match status" value="1"/>
</dbReference>
<dbReference type="Gene3D" id="3.90.120.10">
    <property type="entry name" value="DNA Methylase, subunit A, domain 2"/>
    <property type="match status" value="1"/>
</dbReference>
<reference evidence="6 7" key="1">
    <citation type="submission" date="2017-12" db="EMBL/GenBank/DDBJ databases">
        <title>Sequencing the genomes of 1000 Actinobacteria strains.</title>
        <authorList>
            <person name="Klenk H.-P."/>
        </authorList>
    </citation>
    <scope>NUCLEOTIDE SEQUENCE [LARGE SCALE GENOMIC DNA]</scope>
    <source>
        <strain evidence="6 7">DSM 44489</strain>
    </source>
</reference>
<dbReference type="EC" id="2.1.1.37" evidence="1"/>
<dbReference type="InterPro" id="IPR001525">
    <property type="entry name" value="C5_MeTfrase"/>
</dbReference>
<organism evidence="6 7">
    <name type="scientific">Nocardia fluminea</name>
    <dbReference type="NCBI Taxonomy" id="134984"/>
    <lineage>
        <taxon>Bacteria</taxon>
        <taxon>Bacillati</taxon>
        <taxon>Actinomycetota</taxon>
        <taxon>Actinomycetes</taxon>
        <taxon>Mycobacteriales</taxon>
        <taxon>Nocardiaceae</taxon>
        <taxon>Nocardia</taxon>
    </lineage>
</organism>
<dbReference type="PANTHER" id="PTHR10629:SF52">
    <property type="entry name" value="DNA (CYTOSINE-5)-METHYLTRANSFERASE 1"/>
    <property type="match status" value="1"/>
</dbReference>
<evidence type="ECO:0000256" key="3">
    <source>
        <dbReference type="ARBA" id="ARBA00022679"/>
    </source>
</evidence>
<gene>
    <name evidence="6" type="ORF">ATK86_0923</name>
</gene>
<dbReference type="AlphaFoldDB" id="A0A2N3WYB7"/>
<evidence type="ECO:0000256" key="4">
    <source>
        <dbReference type="ARBA" id="ARBA00022691"/>
    </source>
</evidence>
<dbReference type="Gene3D" id="3.40.50.150">
    <property type="entry name" value="Vaccinia Virus protein VP39"/>
    <property type="match status" value="1"/>
</dbReference>
<keyword evidence="7" id="KW-1185">Reference proteome</keyword>
<dbReference type="Proteomes" id="UP000233766">
    <property type="component" value="Unassembled WGS sequence"/>
</dbReference>
<dbReference type="InterPro" id="IPR050390">
    <property type="entry name" value="C5-Methyltransferase"/>
</dbReference>
<dbReference type="GO" id="GO:0003677">
    <property type="term" value="F:DNA binding"/>
    <property type="evidence" value="ECO:0007669"/>
    <property type="project" value="TreeGrafter"/>
</dbReference>
<dbReference type="GO" id="GO:0009307">
    <property type="term" value="P:DNA restriction-modification system"/>
    <property type="evidence" value="ECO:0007669"/>
    <property type="project" value="UniProtKB-KW"/>
</dbReference>
<keyword evidence="5" id="KW-0680">Restriction system</keyword>
<dbReference type="GO" id="GO:0044027">
    <property type="term" value="P:negative regulation of gene expression via chromosomal CpG island methylation"/>
    <property type="evidence" value="ECO:0007669"/>
    <property type="project" value="TreeGrafter"/>
</dbReference>
<protein>
    <recommendedName>
        <fullName evidence="1">DNA (cytosine-5-)-methyltransferase</fullName>
        <ecNumber evidence="1">2.1.1.37</ecNumber>
    </recommendedName>
</protein>
<dbReference type="InterPro" id="IPR029063">
    <property type="entry name" value="SAM-dependent_MTases_sf"/>
</dbReference>
<evidence type="ECO:0000313" key="6">
    <source>
        <dbReference type="EMBL" id="PKV98891.1"/>
    </source>
</evidence>